<dbReference type="EC" id="2.4.99.-" evidence="7"/>
<feature type="transmembrane region" description="Helical" evidence="6">
    <location>
        <begin position="262"/>
        <end position="279"/>
    </location>
</feature>
<evidence type="ECO:0000256" key="1">
    <source>
        <dbReference type="ARBA" id="ARBA00022475"/>
    </source>
</evidence>
<keyword evidence="2 7" id="KW-0808">Transferase</keyword>
<dbReference type="Pfam" id="PF01790">
    <property type="entry name" value="LGT"/>
    <property type="match status" value="1"/>
</dbReference>
<accession>T0YQG7</accession>
<dbReference type="EMBL" id="AUZZ01008948">
    <property type="protein sequence ID" value="EQD35378.1"/>
    <property type="molecule type" value="Genomic_DNA"/>
</dbReference>
<feature type="transmembrane region" description="Helical" evidence="6">
    <location>
        <begin position="30"/>
        <end position="47"/>
    </location>
</feature>
<organism evidence="7">
    <name type="scientific">mine drainage metagenome</name>
    <dbReference type="NCBI Taxonomy" id="410659"/>
    <lineage>
        <taxon>unclassified sequences</taxon>
        <taxon>metagenomes</taxon>
        <taxon>ecological metagenomes</taxon>
    </lineage>
</organism>
<name>T0YQG7_9ZZZZ</name>
<dbReference type="PANTHER" id="PTHR30589">
    <property type="entry name" value="PROLIPOPROTEIN DIACYLGLYCERYL TRANSFERASE"/>
    <property type="match status" value="1"/>
</dbReference>
<dbReference type="GO" id="GO:0042158">
    <property type="term" value="P:lipoprotein biosynthetic process"/>
    <property type="evidence" value="ECO:0007669"/>
    <property type="project" value="InterPro"/>
</dbReference>
<dbReference type="NCBIfam" id="TIGR00544">
    <property type="entry name" value="lgt"/>
    <property type="match status" value="1"/>
</dbReference>
<keyword evidence="5 6" id="KW-0472">Membrane</keyword>
<evidence type="ECO:0000256" key="2">
    <source>
        <dbReference type="ARBA" id="ARBA00022679"/>
    </source>
</evidence>
<feature type="transmembrane region" description="Helical" evidence="6">
    <location>
        <begin position="299"/>
        <end position="318"/>
    </location>
</feature>
<keyword evidence="1" id="KW-1003">Cell membrane</keyword>
<dbReference type="AlphaFoldDB" id="T0YQG7"/>
<evidence type="ECO:0000256" key="3">
    <source>
        <dbReference type="ARBA" id="ARBA00022692"/>
    </source>
</evidence>
<dbReference type="HAMAP" id="MF_01147">
    <property type="entry name" value="Lgt"/>
    <property type="match status" value="1"/>
</dbReference>
<keyword evidence="3 6" id="KW-0812">Transmembrane</keyword>
<evidence type="ECO:0000313" key="7">
    <source>
        <dbReference type="EMBL" id="EQD35378.1"/>
    </source>
</evidence>
<keyword evidence="7" id="KW-0449">Lipoprotein</keyword>
<evidence type="ECO:0000256" key="4">
    <source>
        <dbReference type="ARBA" id="ARBA00022989"/>
    </source>
</evidence>
<reference evidence="7" key="2">
    <citation type="journal article" date="2014" name="ISME J.">
        <title>Microbial stratification in low pH oxic and suboxic macroscopic growths along an acid mine drainage.</title>
        <authorList>
            <person name="Mendez-Garcia C."/>
            <person name="Mesa V."/>
            <person name="Sprenger R.R."/>
            <person name="Richter M."/>
            <person name="Diez M.S."/>
            <person name="Solano J."/>
            <person name="Bargiela R."/>
            <person name="Golyshina O.V."/>
            <person name="Manteca A."/>
            <person name="Ramos J.L."/>
            <person name="Gallego J.R."/>
            <person name="Llorente I."/>
            <person name="Martins Dos Santos V.A."/>
            <person name="Jensen O.N."/>
            <person name="Pelaez A.I."/>
            <person name="Sanchez J."/>
            <person name="Ferrer M."/>
        </authorList>
    </citation>
    <scope>NUCLEOTIDE SEQUENCE</scope>
</reference>
<sequence>IPFLTQPVSMHLPYFDAFDAIAFHIGPIPVHWYGLMYLGGFIAAWLLGEHRRKQGRLPVSRDGFADLLFFGMLGVILGGRIGYIVFYNLPLYMAHPLQMFALWDGGMSFHGGLLGVLAGGLYWSHKYRVPFFDAVDFIAPLVPIGLGLGRIGNFINGELWGHLTDKPWGMIFPRALREASQCAAMNPQQIAKNWVCAHYTPAQLHEAGQFAGFSDARFRALWRTGALNSFAREPSQLMECFLEGFVLFVFLWIYSRKPRKRYAISGWFALLYGVFRFSVEFIRDPDPQLGYLLGTGWMTMGQLLSMPLIVAGLFLLWLSRRQPAPPVPVPVPVLVSVPVTEA</sequence>
<dbReference type="PANTHER" id="PTHR30589:SF0">
    <property type="entry name" value="PHOSPHATIDYLGLYCEROL--PROLIPOPROTEIN DIACYLGLYCERYL TRANSFERASE"/>
    <property type="match status" value="1"/>
</dbReference>
<dbReference type="GO" id="GO:0008961">
    <property type="term" value="F:phosphatidylglycerol-prolipoprotein diacylglyceryl transferase activity"/>
    <property type="evidence" value="ECO:0007669"/>
    <property type="project" value="InterPro"/>
</dbReference>
<feature type="non-terminal residue" evidence="7">
    <location>
        <position position="1"/>
    </location>
</feature>
<reference evidence="7" key="1">
    <citation type="submission" date="2013-08" db="EMBL/GenBank/DDBJ databases">
        <authorList>
            <person name="Mendez C."/>
            <person name="Richter M."/>
            <person name="Ferrer M."/>
            <person name="Sanchez J."/>
        </authorList>
    </citation>
    <scope>NUCLEOTIDE SEQUENCE</scope>
</reference>
<keyword evidence="7" id="KW-0328">Glycosyltransferase</keyword>
<evidence type="ECO:0000256" key="6">
    <source>
        <dbReference type="SAM" id="Phobius"/>
    </source>
</evidence>
<proteinExistence type="inferred from homology"/>
<protein>
    <submittedName>
        <fullName evidence="7">Prolipoprotein diacylglyceryl transferase</fullName>
        <ecNumber evidence="7">2.4.99.-</ecNumber>
    </submittedName>
</protein>
<gene>
    <name evidence="7" type="ORF">B2A_12404</name>
</gene>
<dbReference type="PROSITE" id="PS01311">
    <property type="entry name" value="LGT"/>
    <property type="match status" value="1"/>
</dbReference>
<dbReference type="InterPro" id="IPR001640">
    <property type="entry name" value="Lgt"/>
</dbReference>
<feature type="transmembrane region" description="Helical" evidence="6">
    <location>
        <begin position="107"/>
        <end position="125"/>
    </location>
</feature>
<comment type="caution">
    <text evidence="7">The sequence shown here is derived from an EMBL/GenBank/DDBJ whole genome shotgun (WGS) entry which is preliminary data.</text>
</comment>
<feature type="transmembrane region" description="Helical" evidence="6">
    <location>
        <begin position="67"/>
        <end position="87"/>
    </location>
</feature>
<dbReference type="GO" id="GO:0005886">
    <property type="term" value="C:plasma membrane"/>
    <property type="evidence" value="ECO:0007669"/>
    <property type="project" value="InterPro"/>
</dbReference>
<evidence type="ECO:0000256" key="5">
    <source>
        <dbReference type="ARBA" id="ARBA00023136"/>
    </source>
</evidence>
<keyword evidence="4 6" id="KW-1133">Transmembrane helix</keyword>